<evidence type="ECO:0000313" key="2">
    <source>
        <dbReference type="EMBL" id="AOW98524.1"/>
    </source>
</evidence>
<reference evidence="3" key="1">
    <citation type="submission" date="2016-10" db="EMBL/GenBank/DDBJ databases">
        <title>Comparative genomics uncovers the prolific and rare metabolic potential of the cyanobacterial genus Moorea.</title>
        <authorList>
            <person name="Leao T."/>
            <person name="Castelao G."/>
            <person name="Korobeynikov A."/>
            <person name="Monroe E.A."/>
            <person name="Podell S."/>
            <person name="Glukhov E."/>
            <person name="Allen E."/>
            <person name="Gerwick W.H."/>
            <person name="Gerwick L."/>
        </authorList>
    </citation>
    <scope>NUCLEOTIDE SEQUENCE [LARGE SCALE GENOMIC DNA]</scope>
    <source>
        <strain evidence="3">PAL-8-15-08-1</strain>
    </source>
</reference>
<feature type="compositionally biased region" description="Basic and acidic residues" evidence="1">
    <location>
        <begin position="45"/>
        <end position="56"/>
    </location>
</feature>
<evidence type="ECO:0000256" key="1">
    <source>
        <dbReference type="SAM" id="MobiDB-lite"/>
    </source>
</evidence>
<organism evidence="2 3">
    <name type="scientific">Moorena producens PAL-8-15-08-1</name>
    <dbReference type="NCBI Taxonomy" id="1458985"/>
    <lineage>
        <taxon>Bacteria</taxon>
        <taxon>Bacillati</taxon>
        <taxon>Cyanobacteriota</taxon>
        <taxon>Cyanophyceae</taxon>
        <taxon>Coleofasciculales</taxon>
        <taxon>Coleofasciculaceae</taxon>
        <taxon>Moorena</taxon>
    </lineage>
</organism>
<name>A0A1D8TLN8_9CYAN</name>
<dbReference type="EMBL" id="CP017599">
    <property type="protein sequence ID" value="AOW98524.1"/>
    <property type="molecule type" value="Genomic_DNA"/>
</dbReference>
<dbReference type="KEGG" id="mpro:BJP34_02865"/>
<evidence type="ECO:0000313" key="3">
    <source>
        <dbReference type="Proteomes" id="UP000177870"/>
    </source>
</evidence>
<proteinExistence type="predicted"/>
<dbReference type="AlphaFoldDB" id="A0A1D8TLN8"/>
<dbReference type="Proteomes" id="UP000177870">
    <property type="component" value="Chromosome"/>
</dbReference>
<feature type="compositionally biased region" description="Basic and acidic residues" evidence="1">
    <location>
        <begin position="1"/>
        <end position="13"/>
    </location>
</feature>
<feature type="region of interest" description="Disordered" evidence="1">
    <location>
        <begin position="1"/>
        <end position="63"/>
    </location>
</feature>
<accession>A0A1D8TLN8</accession>
<protein>
    <submittedName>
        <fullName evidence="2">Uncharacterized protein</fullName>
    </submittedName>
</protein>
<feature type="compositionally biased region" description="Basic and acidic residues" evidence="1">
    <location>
        <begin position="25"/>
        <end position="36"/>
    </location>
</feature>
<gene>
    <name evidence="2" type="ORF">BJP34_02865</name>
</gene>
<sequence>MEFKIGKRQEARGKRNPPLTPPRRGRQEARGKRQEEPTPNPSQEGKARGKRQEARGKRQKGKNLMYIRCESWRI</sequence>